<dbReference type="Pfam" id="PF00293">
    <property type="entry name" value="NUDIX"/>
    <property type="match status" value="1"/>
</dbReference>
<evidence type="ECO:0000259" key="1">
    <source>
        <dbReference type="PROSITE" id="PS51462"/>
    </source>
</evidence>
<gene>
    <name evidence="2" type="ORF">MNBD_CHLOROFLEXI01-3259</name>
</gene>
<organism evidence="2">
    <name type="scientific">hydrothermal vent metagenome</name>
    <dbReference type="NCBI Taxonomy" id="652676"/>
    <lineage>
        <taxon>unclassified sequences</taxon>
        <taxon>metagenomes</taxon>
        <taxon>ecological metagenomes</taxon>
    </lineage>
</organism>
<feature type="domain" description="Nudix hydrolase" evidence="1">
    <location>
        <begin position="19"/>
        <end position="148"/>
    </location>
</feature>
<dbReference type="Gene3D" id="3.90.79.10">
    <property type="entry name" value="Nucleoside Triphosphate Pyrophosphohydrolase"/>
    <property type="match status" value="1"/>
</dbReference>
<dbReference type="AlphaFoldDB" id="A0A3B0VNK5"/>
<accession>A0A3B0VNK5</accession>
<dbReference type="InterPro" id="IPR015797">
    <property type="entry name" value="NUDIX_hydrolase-like_dom_sf"/>
</dbReference>
<sequence>MEQLQLPNQTIHSDCSDIDVRDYVNILVLNKAREAMVLESYKQGSGGVCWKMLGGYLEGEEDPFTAVQRYLLQQIGYETTHWSYLGSHGTEPNRYRGVGHFFCAQQASPVANVQNDQLDTAHIKWVQLTDLRYALQDGRIPIMSHALTISLALLTVLK</sequence>
<dbReference type="SUPFAM" id="SSF55811">
    <property type="entry name" value="Nudix"/>
    <property type="match status" value="1"/>
</dbReference>
<proteinExistence type="predicted"/>
<reference evidence="2" key="1">
    <citation type="submission" date="2018-06" db="EMBL/GenBank/DDBJ databases">
        <authorList>
            <person name="Zhirakovskaya E."/>
        </authorList>
    </citation>
    <scope>NUCLEOTIDE SEQUENCE</scope>
</reference>
<dbReference type="EMBL" id="UOEU01000864">
    <property type="protein sequence ID" value="VAW41863.1"/>
    <property type="molecule type" value="Genomic_DNA"/>
</dbReference>
<dbReference type="InterPro" id="IPR000086">
    <property type="entry name" value="NUDIX_hydrolase_dom"/>
</dbReference>
<protein>
    <recommendedName>
        <fullName evidence="1">Nudix hydrolase domain-containing protein</fullName>
    </recommendedName>
</protein>
<name>A0A3B0VNK5_9ZZZZ</name>
<dbReference type="PROSITE" id="PS51462">
    <property type="entry name" value="NUDIX"/>
    <property type="match status" value="1"/>
</dbReference>
<evidence type="ECO:0000313" key="2">
    <source>
        <dbReference type="EMBL" id="VAW41863.1"/>
    </source>
</evidence>